<name>A0A369T6A0_9PROT</name>
<dbReference type="AlphaFoldDB" id="A0A369T6A0"/>
<evidence type="ECO:0000313" key="1">
    <source>
        <dbReference type="EMBL" id="RDD60851.1"/>
    </source>
</evidence>
<reference evidence="1 2" key="1">
    <citation type="submission" date="2018-07" db="EMBL/GenBank/DDBJ databases">
        <title>Venubactetium sediminum gen. nov., sp. nov., isolated from a marine solar saltern.</title>
        <authorList>
            <person name="Wang S."/>
        </authorList>
    </citation>
    <scope>NUCLEOTIDE SEQUENCE [LARGE SCALE GENOMIC DNA]</scope>
    <source>
        <strain evidence="1 2">WD2A32</strain>
    </source>
</reference>
<comment type="caution">
    <text evidence="1">The sequence shown here is derived from an EMBL/GenBank/DDBJ whole genome shotgun (WGS) entry which is preliminary data.</text>
</comment>
<dbReference type="EMBL" id="QPMH01000019">
    <property type="protein sequence ID" value="RDD60851.1"/>
    <property type="molecule type" value="Genomic_DNA"/>
</dbReference>
<gene>
    <name evidence="1" type="ORF">DRB17_16090</name>
</gene>
<keyword evidence="2" id="KW-1185">Reference proteome</keyword>
<dbReference type="Proteomes" id="UP000253941">
    <property type="component" value="Unassembled WGS sequence"/>
</dbReference>
<evidence type="ECO:0000313" key="2">
    <source>
        <dbReference type="Proteomes" id="UP000253941"/>
    </source>
</evidence>
<organism evidence="1 2">
    <name type="scientific">Ferruginivarius sediminum</name>
    <dbReference type="NCBI Taxonomy" id="2661937"/>
    <lineage>
        <taxon>Bacteria</taxon>
        <taxon>Pseudomonadati</taxon>
        <taxon>Pseudomonadota</taxon>
        <taxon>Alphaproteobacteria</taxon>
        <taxon>Rhodospirillales</taxon>
        <taxon>Rhodospirillaceae</taxon>
        <taxon>Ferruginivarius</taxon>
    </lineage>
</organism>
<dbReference type="RefSeq" id="WP_114583247.1">
    <property type="nucleotide sequence ID" value="NZ_QPMH01000019.1"/>
</dbReference>
<sequence>MFLQHPMDGGRESDDQQAFASYAQELRQLADELNTTQPERAAACRLGADVLESLAEPFVSWPGA</sequence>
<protein>
    <submittedName>
        <fullName evidence="1">Uncharacterized protein</fullName>
    </submittedName>
</protein>
<proteinExistence type="predicted"/>
<accession>A0A369T6A0</accession>